<dbReference type="AlphaFoldDB" id="A0A0R3SL13"/>
<dbReference type="WBParaSite" id="HDID_0000562801-mRNA-1">
    <property type="protein sequence ID" value="HDID_0000562801-mRNA-1"/>
    <property type="gene ID" value="HDID_0000562801"/>
</dbReference>
<dbReference type="STRING" id="6216.A0A0R3SL13"/>
<reference evidence="3" key="1">
    <citation type="submission" date="2017-02" db="UniProtKB">
        <authorList>
            <consortium name="WormBaseParasite"/>
        </authorList>
    </citation>
    <scope>IDENTIFICATION</scope>
</reference>
<reference evidence="1 2" key="2">
    <citation type="submission" date="2018-11" db="EMBL/GenBank/DDBJ databases">
        <authorList>
            <consortium name="Pathogen Informatics"/>
        </authorList>
    </citation>
    <scope>NUCLEOTIDE SEQUENCE [LARGE SCALE GENOMIC DNA]</scope>
</reference>
<evidence type="ECO:0000313" key="2">
    <source>
        <dbReference type="Proteomes" id="UP000274504"/>
    </source>
</evidence>
<proteinExistence type="predicted"/>
<dbReference type="Proteomes" id="UP000274504">
    <property type="component" value="Unassembled WGS sequence"/>
</dbReference>
<sequence>MDDTVSAMRKLSFARRHRGHHRLTVGKLSAAERLRLITVEACRREVEEKERNRRHGLAQDKRTLYERICGINSQRKLLK</sequence>
<evidence type="ECO:0000313" key="1">
    <source>
        <dbReference type="EMBL" id="VDL57944.1"/>
    </source>
</evidence>
<protein>
    <submittedName>
        <fullName evidence="1 3">Uncharacterized protein</fullName>
    </submittedName>
</protein>
<organism evidence="3">
    <name type="scientific">Hymenolepis diminuta</name>
    <name type="common">Rat tapeworm</name>
    <dbReference type="NCBI Taxonomy" id="6216"/>
    <lineage>
        <taxon>Eukaryota</taxon>
        <taxon>Metazoa</taxon>
        <taxon>Spiralia</taxon>
        <taxon>Lophotrochozoa</taxon>
        <taxon>Platyhelminthes</taxon>
        <taxon>Cestoda</taxon>
        <taxon>Eucestoda</taxon>
        <taxon>Cyclophyllidea</taxon>
        <taxon>Hymenolepididae</taxon>
        <taxon>Hymenolepis</taxon>
    </lineage>
</organism>
<gene>
    <name evidence="1" type="ORF">HDID_LOCUS5626</name>
</gene>
<evidence type="ECO:0000313" key="3">
    <source>
        <dbReference type="WBParaSite" id="HDID_0000562801-mRNA-1"/>
    </source>
</evidence>
<accession>A0A0R3SL13</accession>
<dbReference type="EMBL" id="UYSG01003095">
    <property type="protein sequence ID" value="VDL57944.1"/>
    <property type="molecule type" value="Genomic_DNA"/>
</dbReference>
<name>A0A0R3SL13_HYMDI</name>